<proteinExistence type="predicted"/>
<evidence type="ECO:0000313" key="1">
    <source>
        <dbReference type="EMBL" id="SDK68133.1"/>
    </source>
</evidence>
<evidence type="ECO:0000313" key="2">
    <source>
        <dbReference type="EMBL" id="SNT52647.1"/>
    </source>
</evidence>
<reference evidence="2 3" key="2">
    <citation type="submission" date="2017-06" db="EMBL/GenBank/DDBJ databases">
        <authorList>
            <person name="Varghese N."/>
            <person name="Submissions S."/>
        </authorList>
    </citation>
    <scope>NUCLEOTIDE SEQUENCE [LARGE SCALE GENOMIC DNA]</scope>
    <source>
        <strain evidence="2 3">RLD-1</strain>
    </source>
</reference>
<evidence type="ECO:0000313" key="3">
    <source>
        <dbReference type="Proteomes" id="UP000198309"/>
    </source>
</evidence>
<name>A0A239NCF5_9PSED</name>
<accession>A0A239NCF5</accession>
<keyword evidence="3" id="KW-1185">Reference proteome</keyword>
<dbReference type="Proteomes" id="UP000198309">
    <property type="component" value="Unassembled WGS sequence"/>
</dbReference>
<reference evidence="1 4" key="1">
    <citation type="submission" date="2016-10" db="EMBL/GenBank/DDBJ databases">
        <authorList>
            <person name="de Groot N.N."/>
        </authorList>
    </citation>
    <scope>NUCLEOTIDE SEQUENCE [LARGE SCALE GENOMIC DNA]</scope>
    <source>
        <strain evidence="1 4">CCM 7361</strain>
    </source>
</reference>
<dbReference type="RefSeq" id="WP_089394523.1">
    <property type="nucleotide sequence ID" value="NZ_FNEC01000047.1"/>
</dbReference>
<dbReference type="EMBL" id="FNEC01000047">
    <property type="protein sequence ID" value="SDK68133.1"/>
    <property type="molecule type" value="Genomic_DNA"/>
</dbReference>
<dbReference type="Proteomes" id="UP000199693">
    <property type="component" value="Unassembled WGS sequence"/>
</dbReference>
<evidence type="ECO:0000313" key="4">
    <source>
        <dbReference type="Proteomes" id="UP000199693"/>
    </source>
</evidence>
<organism evidence="1 4">
    <name type="scientific">Pseudomonas delhiensis</name>
    <dbReference type="NCBI Taxonomy" id="366289"/>
    <lineage>
        <taxon>Bacteria</taxon>
        <taxon>Pseudomonadati</taxon>
        <taxon>Pseudomonadota</taxon>
        <taxon>Gammaproteobacteria</taxon>
        <taxon>Pseudomonadales</taxon>
        <taxon>Pseudomonadaceae</taxon>
        <taxon>Pseudomonas</taxon>
    </lineage>
</organism>
<dbReference type="EMBL" id="FZPC01000042">
    <property type="protein sequence ID" value="SNT52647.1"/>
    <property type="molecule type" value="Genomic_DNA"/>
</dbReference>
<sequence length="77" mass="8276">MHSLTRLSGRVGNNLVGAGLALETLCNLLTAHRSKYNLEERDIDGLNQAVLTISAYVMSAGYDLCEAAEAEQEASHV</sequence>
<dbReference type="AlphaFoldDB" id="A0A239NCF5"/>
<gene>
    <name evidence="1" type="ORF">SAMN05216189_104718</name>
    <name evidence="2" type="ORF">SAMN06295949_14218</name>
</gene>
<protein>
    <submittedName>
        <fullName evidence="1">Uncharacterized protein</fullName>
    </submittedName>
</protein>